<comment type="caution">
    <text evidence="1">The sequence shown here is derived from an EMBL/GenBank/DDBJ whole genome shotgun (WGS) entry which is preliminary data.</text>
</comment>
<name>A0A917PPA3_9MICO</name>
<evidence type="ECO:0000313" key="1">
    <source>
        <dbReference type="EMBL" id="GGJ86978.1"/>
    </source>
</evidence>
<accession>A0A917PPA3</accession>
<protein>
    <submittedName>
        <fullName evidence="1">Uncharacterized protein</fullName>
    </submittedName>
</protein>
<sequence length="142" mass="15110">MAESMSAERRQLTAKLLGTITRLGIDRHLKVTGVDGSKPIVIAFGDESIGDVFERVAWSAGFANVFVVMSDDDIALVSVLPPASSLVERESEPLELLSPDSPIEMLVEASRKVEGGGFNIRIAKSTAKIDAVEDAARLVGVS</sequence>
<keyword evidence="2" id="KW-1185">Reference proteome</keyword>
<proteinExistence type="predicted"/>
<dbReference type="AlphaFoldDB" id="A0A917PPA3"/>
<reference evidence="1" key="1">
    <citation type="journal article" date="2014" name="Int. J. Syst. Evol. Microbiol.">
        <title>Complete genome sequence of Corynebacterium casei LMG S-19264T (=DSM 44701T), isolated from a smear-ripened cheese.</title>
        <authorList>
            <consortium name="US DOE Joint Genome Institute (JGI-PGF)"/>
            <person name="Walter F."/>
            <person name="Albersmeier A."/>
            <person name="Kalinowski J."/>
            <person name="Ruckert C."/>
        </authorList>
    </citation>
    <scope>NUCLEOTIDE SEQUENCE</scope>
    <source>
        <strain evidence="1">CGMCC 1.8984</strain>
    </source>
</reference>
<dbReference type="Proteomes" id="UP000636956">
    <property type="component" value="Unassembled WGS sequence"/>
</dbReference>
<dbReference type="RefSeq" id="WP_188743927.1">
    <property type="nucleotide sequence ID" value="NZ_BAABFW010000029.1"/>
</dbReference>
<dbReference type="EMBL" id="BMMD01000016">
    <property type="protein sequence ID" value="GGJ86978.1"/>
    <property type="molecule type" value="Genomic_DNA"/>
</dbReference>
<gene>
    <name evidence="1" type="ORF">GCM10011372_26750</name>
</gene>
<evidence type="ECO:0000313" key="2">
    <source>
        <dbReference type="Proteomes" id="UP000636956"/>
    </source>
</evidence>
<organism evidence="1 2">
    <name type="scientific">Agromyces bauzanensis</name>
    <dbReference type="NCBI Taxonomy" id="1308924"/>
    <lineage>
        <taxon>Bacteria</taxon>
        <taxon>Bacillati</taxon>
        <taxon>Actinomycetota</taxon>
        <taxon>Actinomycetes</taxon>
        <taxon>Micrococcales</taxon>
        <taxon>Microbacteriaceae</taxon>
        <taxon>Agromyces</taxon>
    </lineage>
</organism>
<reference evidence="1" key="2">
    <citation type="submission" date="2020-09" db="EMBL/GenBank/DDBJ databases">
        <authorList>
            <person name="Sun Q."/>
            <person name="Zhou Y."/>
        </authorList>
    </citation>
    <scope>NUCLEOTIDE SEQUENCE</scope>
    <source>
        <strain evidence="1">CGMCC 1.8984</strain>
    </source>
</reference>